<dbReference type="EMBL" id="BAABBN010000012">
    <property type="protein sequence ID" value="GAA3938153.1"/>
    <property type="molecule type" value="Genomic_DNA"/>
</dbReference>
<dbReference type="Gene3D" id="3.30.2310.20">
    <property type="entry name" value="RelE-like"/>
    <property type="match status" value="1"/>
</dbReference>
<protein>
    <recommendedName>
        <fullName evidence="4">Type II toxin-antitoxin system RelE/ParE family toxin</fullName>
    </recommendedName>
</protein>
<comment type="caution">
    <text evidence="2">The sequence shown here is derived from an EMBL/GenBank/DDBJ whole genome shotgun (WGS) entry which is preliminary data.</text>
</comment>
<dbReference type="Proteomes" id="UP001501565">
    <property type="component" value="Unassembled WGS sequence"/>
</dbReference>
<name>A0ABP7N8J1_9GAMM</name>
<sequence length="97" mass="11417">MNYEFHPNAEAELLESVGFYESKVRGLGSAFIDELEAVLNLVCESPIQRKVERAPNIRRIPLHRFPFAIIYRETDSVIQILAVAHDRRRPQYWLHRL</sequence>
<organism evidence="2 3">
    <name type="scientific">Litoribacillus peritrichatus</name>
    <dbReference type="NCBI Taxonomy" id="718191"/>
    <lineage>
        <taxon>Bacteria</taxon>
        <taxon>Pseudomonadati</taxon>
        <taxon>Pseudomonadota</taxon>
        <taxon>Gammaproteobacteria</taxon>
        <taxon>Oceanospirillales</taxon>
        <taxon>Oceanospirillaceae</taxon>
        <taxon>Litoribacillus</taxon>
    </lineage>
</organism>
<reference evidence="3" key="1">
    <citation type="journal article" date="2019" name="Int. J. Syst. Evol. Microbiol.">
        <title>The Global Catalogue of Microorganisms (GCM) 10K type strain sequencing project: providing services to taxonomists for standard genome sequencing and annotation.</title>
        <authorList>
            <consortium name="The Broad Institute Genomics Platform"/>
            <consortium name="The Broad Institute Genome Sequencing Center for Infectious Disease"/>
            <person name="Wu L."/>
            <person name="Ma J."/>
        </authorList>
    </citation>
    <scope>NUCLEOTIDE SEQUENCE [LARGE SCALE GENOMIC DNA]</scope>
    <source>
        <strain evidence="3">JCM 17551</strain>
    </source>
</reference>
<dbReference type="Pfam" id="PF05016">
    <property type="entry name" value="ParE_toxin"/>
    <property type="match status" value="1"/>
</dbReference>
<gene>
    <name evidence="2" type="ORF">GCM10022277_38040</name>
</gene>
<keyword evidence="3" id="KW-1185">Reference proteome</keyword>
<evidence type="ECO:0000256" key="1">
    <source>
        <dbReference type="ARBA" id="ARBA00022649"/>
    </source>
</evidence>
<dbReference type="InterPro" id="IPR035093">
    <property type="entry name" value="RelE/ParE_toxin_dom_sf"/>
</dbReference>
<accession>A0ABP7N8J1</accession>
<keyword evidence="1" id="KW-1277">Toxin-antitoxin system</keyword>
<evidence type="ECO:0000313" key="3">
    <source>
        <dbReference type="Proteomes" id="UP001501565"/>
    </source>
</evidence>
<evidence type="ECO:0008006" key="4">
    <source>
        <dbReference type="Google" id="ProtNLM"/>
    </source>
</evidence>
<evidence type="ECO:0000313" key="2">
    <source>
        <dbReference type="EMBL" id="GAA3938153.1"/>
    </source>
</evidence>
<dbReference type="RefSeq" id="WP_344800209.1">
    <property type="nucleotide sequence ID" value="NZ_BAABBN010000012.1"/>
</dbReference>
<dbReference type="InterPro" id="IPR007712">
    <property type="entry name" value="RelE/ParE_toxin"/>
</dbReference>
<proteinExistence type="predicted"/>